<protein>
    <submittedName>
        <fullName evidence="3">Reverse transcriptase domain-containing protein</fullName>
    </submittedName>
</protein>
<organism evidence="2 3">
    <name type="scientific">Haemonchus contortus</name>
    <name type="common">Barber pole worm</name>
    <dbReference type="NCBI Taxonomy" id="6289"/>
    <lineage>
        <taxon>Eukaryota</taxon>
        <taxon>Metazoa</taxon>
        <taxon>Ecdysozoa</taxon>
        <taxon>Nematoda</taxon>
        <taxon>Chromadorea</taxon>
        <taxon>Rhabditida</taxon>
        <taxon>Rhabditina</taxon>
        <taxon>Rhabditomorpha</taxon>
        <taxon>Strongyloidea</taxon>
        <taxon>Trichostrongylidae</taxon>
        <taxon>Haemonchus</taxon>
    </lineage>
</organism>
<proteinExistence type="predicted"/>
<sequence length="119" mass="13789">MRHLEREDMRGKVKDRYLHHLRFADDIVLTTPNIEQAEQMLTELGNACGKIEIQPNRMKTTFMRNGIVPNALFTLKGTNISECFSHVYLGREVNMMSDLAPELSRRKIEAWGQLRTSRA</sequence>
<accession>A0A7I4Z1H3</accession>
<name>A0A7I4Z1H3_HAECO</name>
<dbReference type="WBParaSite" id="HCON_00174230-00001">
    <property type="protein sequence ID" value="HCON_00174230-00001"/>
    <property type="gene ID" value="HCON_00174230"/>
</dbReference>
<evidence type="ECO:0000313" key="3">
    <source>
        <dbReference type="WBParaSite" id="HCON_00174230-00001"/>
    </source>
</evidence>
<dbReference type="InterPro" id="IPR000477">
    <property type="entry name" value="RT_dom"/>
</dbReference>
<dbReference type="AlphaFoldDB" id="A0A7I4Z1H3"/>
<dbReference type="Proteomes" id="UP000025227">
    <property type="component" value="Unplaced"/>
</dbReference>
<evidence type="ECO:0000313" key="2">
    <source>
        <dbReference type="Proteomes" id="UP000025227"/>
    </source>
</evidence>
<evidence type="ECO:0000259" key="1">
    <source>
        <dbReference type="PROSITE" id="PS50878"/>
    </source>
</evidence>
<feature type="domain" description="Reverse transcriptase" evidence="1">
    <location>
        <begin position="1"/>
        <end position="80"/>
    </location>
</feature>
<reference evidence="3" key="1">
    <citation type="submission" date="2020-12" db="UniProtKB">
        <authorList>
            <consortium name="WormBaseParasite"/>
        </authorList>
    </citation>
    <scope>IDENTIFICATION</scope>
    <source>
        <strain evidence="3">MHco3</strain>
    </source>
</reference>
<keyword evidence="2" id="KW-1185">Reference proteome</keyword>
<dbReference type="PROSITE" id="PS50878">
    <property type="entry name" value="RT_POL"/>
    <property type="match status" value="1"/>
</dbReference>